<name>A0A1N7F4D1_9ACTN</name>
<dbReference type="PANTHER" id="PTHR24023:SF1082">
    <property type="entry name" value="COLLAGEN TRIPLE HELIX REPEAT"/>
    <property type="match status" value="1"/>
</dbReference>
<feature type="region of interest" description="Disordered" evidence="1">
    <location>
        <begin position="68"/>
        <end position="198"/>
    </location>
</feature>
<feature type="compositionally biased region" description="Basic and acidic residues" evidence="1">
    <location>
        <begin position="127"/>
        <end position="140"/>
    </location>
</feature>
<organism evidence="3 4">
    <name type="scientific">Microbispora rosea</name>
    <dbReference type="NCBI Taxonomy" id="58117"/>
    <lineage>
        <taxon>Bacteria</taxon>
        <taxon>Bacillati</taxon>
        <taxon>Actinomycetota</taxon>
        <taxon>Actinomycetes</taxon>
        <taxon>Streptosporangiales</taxon>
        <taxon>Streptosporangiaceae</taxon>
        <taxon>Microbispora</taxon>
    </lineage>
</organism>
<evidence type="ECO:0000313" key="4">
    <source>
        <dbReference type="Proteomes" id="UP000186096"/>
    </source>
</evidence>
<feature type="compositionally biased region" description="Basic and acidic residues" evidence="1">
    <location>
        <begin position="185"/>
        <end position="196"/>
    </location>
</feature>
<dbReference type="Proteomes" id="UP000186096">
    <property type="component" value="Unassembled WGS sequence"/>
</dbReference>
<feature type="chain" id="PRO_5039707342" evidence="2">
    <location>
        <begin position="21"/>
        <end position="307"/>
    </location>
</feature>
<reference evidence="4" key="1">
    <citation type="submission" date="2017-01" db="EMBL/GenBank/DDBJ databases">
        <authorList>
            <person name="Varghese N."/>
            <person name="Submissions S."/>
        </authorList>
    </citation>
    <scope>NUCLEOTIDE SEQUENCE [LARGE SCALE GENOMIC DNA]</scope>
    <source>
        <strain evidence="4">ATCC 12950</strain>
    </source>
</reference>
<dbReference type="InterPro" id="IPR008160">
    <property type="entry name" value="Collagen"/>
</dbReference>
<dbReference type="AlphaFoldDB" id="A0A1N7F4D1"/>
<dbReference type="InterPro" id="IPR050149">
    <property type="entry name" value="Collagen_superfamily"/>
</dbReference>
<gene>
    <name evidence="3" type="ORF">SAMN05421833_120133</name>
</gene>
<feature type="compositionally biased region" description="Gly residues" evidence="1">
    <location>
        <begin position="76"/>
        <end position="87"/>
    </location>
</feature>
<evidence type="ECO:0000256" key="2">
    <source>
        <dbReference type="SAM" id="SignalP"/>
    </source>
</evidence>
<keyword evidence="3" id="KW-0176">Collagen</keyword>
<dbReference type="GO" id="GO:0005615">
    <property type="term" value="C:extracellular space"/>
    <property type="evidence" value="ECO:0007669"/>
    <property type="project" value="TreeGrafter"/>
</dbReference>
<protein>
    <submittedName>
        <fullName evidence="3">Collagen triple helix repeat-containing protein</fullName>
    </submittedName>
</protein>
<keyword evidence="4" id="KW-1185">Reference proteome</keyword>
<dbReference type="GO" id="GO:0031012">
    <property type="term" value="C:extracellular matrix"/>
    <property type="evidence" value="ECO:0007669"/>
    <property type="project" value="TreeGrafter"/>
</dbReference>
<sequence length="307" mass="30066">MAIKLPGGRTIGLMTAGALAGSVLVLGGAATASSASDAPLYACVNKSTRYMRLVNATATCKATETKVSWNRTGPQGPVGIGGTGPKGDTGAQGPRGFRGPQGLRGPQGERGPAGPQGLKGETGAPGKDGKDGAPGKDGERGPAGPQGLKGDKGDRGLTGPQGERGPAGPAGAKGDTGPRGLPGEQGDRGLKGEAGDNGKSACDIWKGRACTSKDEADFLKWLKGQGGSGGDAPVLSSRMSSQTISGNSATASCASDERVTGGGFKTSSSRTVTGSYMSGNGWTVELAGAGGGSGSNGLVYAVCTKIS</sequence>
<evidence type="ECO:0000313" key="3">
    <source>
        <dbReference type="EMBL" id="SIR95198.1"/>
    </source>
</evidence>
<keyword evidence="2" id="KW-0732">Signal</keyword>
<feature type="signal peptide" evidence="2">
    <location>
        <begin position="1"/>
        <end position="20"/>
    </location>
</feature>
<evidence type="ECO:0000256" key="1">
    <source>
        <dbReference type="SAM" id="MobiDB-lite"/>
    </source>
</evidence>
<dbReference type="STRING" id="58117.SAMN05421833_120133"/>
<dbReference type="Pfam" id="PF01391">
    <property type="entry name" value="Collagen"/>
    <property type="match status" value="1"/>
</dbReference>
<accession>A0A1N7F4D1</accession>
<dbReference type="Gene3D" id="1.20.5.320">
    <property type="entry name" value="6-Phosphogluconate Dehydrogenase, domain 3"/>
    <property type="match status" value="1"/>
</dbReference>
<dbReference type="EMBL" id="FTNI01000020">
    <property type="protein sequence ID" value="SIR95198.1"/>
    <property type="molecule type" value="Genomic_DNA"/>
</dbReference>
<proteinExistence type="predicted"/>
<dbReference type="PANTHER" id="PTHR24023">
    <property type="entry name" value="COLLAGEN ALPHA"/>
    <property type="match status" value="1"/>
</dbReference>